<proteinExistence type="predicted"/>
<name>A0A2S6GM44_9PSEU</name>
<organism evidence="1 2">
    <name type="scientific">Actinokineospora auranticolor</name>
    <dbReference type="NCBI Taxonomy" id="155976"/>
    <lineage>
        <taxon>Bacteria</taxon>
        <taxon>Bacillati</taxon>
        <taxon>Actinomycetota</taxon>
        <taxon>Actinomycetes</taxon>
        <taxon>Pseudonocardiales</taxon>
        <taxon>Pseudonocardiaceae</taxon>
        <taxon>Actinokineospora</taxon>
    </lineage>
</organism>
<sequence>MTTSTVVCDHCGHTNRLPAAAPALLVPRGGEVLARQAGAAPVTVLRGLLDRTLTSSQDFTKEVRT</sequence>
<accession>A0A2S6GM44</accession>
<dbReference type="RefSeq" id="WP_104480711.1">
    <property type="nucleotide sequence ID" value="NZ_CP154825.1"/>
</dbReference>
<keyword evidence="2" id="KW-1185">Reference proteome</keyword>
<evidence type="ECO:0000313" key="2">
    <source>
        <dbReference type="Proteomes" id="UP000239203"/>
    </source>
</evidence>
<comment type="caution">
    <text evidence="1">The sequence shown here is derived from an EMBL/GenBank/DDBJ whole genome shotgun (WGS) entry which is preliminary data.</text>
</comment>
<dbReference type="AlphaFoldDB" id="A0A2S6GM44"/>
<protein>
    <submittedName>
        <fullName evidence="1">Uncharacterized protein</fullName>
    </submittedName>
</protein>
<dbReference type="Proteomes" id="UP000239203">
    <property type="component" value="Unassembled WGS sequence"/>
</dbReference>
<reference evidence="1 2" key="1">
    <citation type="submission" date="2018-02" db="EMBL/GenBank/DDBJ databases">
        <title>Genomic Encyclopedia of Archaeal and Bacterial Type Strains, Phase II (KMG-II): from individual species to whole genera.</title>
        <authorList>
            <person name="Goeker M."/>
        </authorList>
    </citation>
    <scope>NUCLEOTIDE SEQUENCE [LARGE SCALE GENOMIC DNA]</scope>
    <source>
        <strain evidence="1 2">YU 961-1</strain>
    </source>
</reference>
<evidence type="ECO:0000313" key="1">
    <source>
        <dbReference type="EMBL" id="PPK66250.1"/>
    </source>
</evidence>
<gene>
    <name evidence="1" type="ORF">CLV40_111214</name>
</gene>
<dbReference type="EMBL" id="PTIX01000011">
    <property type="protein sequence ID" value="PPK66250.1"/>
    <property type="molecule type" value="Genomic_DNA"/>
</dbReference>